<dbReference type="PANTHER" id="PTHR43298">
    <property type="entry name" value="MULTIDRUG RESISTANCE PROTEIN NORM-RELATED"/>
    <property type="match status" value="1"/>
</dbReference>
<evidence type="ECO:0000256" key="2">
    <source>
        <dbReference type="ARBA" id="ARBA00022448"/>
    </source>
</evidence>
<feature type="transmembrane region" description="Helical" evidence="10">
    <location>
        <begin position="289"/>
        <end position="311"/>
    </location>
</feature>
<evidence type="ECO:0000256" key="7">
    <source>
        <dbReference type="ARBA" id="ARBA00023065"/>
    </source>
</evidence>
<evidence type="ECO:0000256" key="3">
    <source>
        <dbReference type="ARBA" id="ARBA00022449"/>
    </source>
</evidence>
<evidence type="ECO:0000313" key="11">
    <source>
        <dbReference type="EMBL" id="MDQ0290472.1"/>
    </source>
</evidence>
<keyword evidence="8 10" id="KW-0472">Membrane</keyword>
<evidence type="ECO:0000256" key="8">
    <source>
        <dbReference type="ARBA" id="ARBA00023136"/>
    </source>
</evidence>
<feature type="transmembrane region" description="Helical" evidence="10">
    <location>
        <begin position="375"/>
        <end position="396"/>
    </location>
</feature>
<dbReference type="InterPro" id="IPR048279">
    <property type="entry name" value="MdtK-like"/>
</dbReference>
<comment type="caution">
    <text evidence="11">The sequence shown here is derived from an EMBL/GenBank/DDBJ whole genome shotgun (WGS) entry which is preliminary data.</text>
</comment>
<feature type="transmembrane region" description="Helical" evidence="10">
    <location>
        <begin position="170"/>
        <end position="192"/>
    </location>
</feature>
<evidence type="ECO:0000256" key="4">
    <source>
        <dbReference type="ARBA" id="ARBA00022475"/>
    </source>
</evidence>
<feature type="transmembrane region" description="Helical" evidence="10">
    <location>
        <begin position="257"/>
        <end position="277"/>
    </location>
</feature>
<feature type="transmembrane region" description="Helical" evidence="10">
    <location>
        <begin position="63"/>
        <end position="86"/>
    </location>
</feature>
<dbReference type="GO" id="GO:0015297">
    <property type="term" value="F:antiporter activity"/>
    <property type="evidence" value="ECO:0007669"/>
    <property type="project" value="UniProtKB-KW"/>
</dbReference>
<feature type="transmembrane region" description="Helical" evidence="10">
    <location>
        <begin position="141"/>
        <end position="158"/>
    </location>
</feature>
<protein>
    <recommendedName>
        <fullName evidence="9">Multidrug-efflux transporter</fullName>
    </recommendedName>
</protein>
<name>A0AAE4AQI5_9BACT</name>
<evidence type="ECO:0000313" key="12">
    <source>
        <dbReference type="Proteomes" id="UP001238163"/>
    </source>
</evidence>
<dbReference type="PANTHER" id="PTHR43298:SF2">
    <property type="entry name" value="FMN_FAD EXPORTER YEEO-RELATED"/>
    <property type="match status" value="1"/>
</dbReference>
<evidence type="ECO:0000256" key="10">
    <source>
        <dbReference type="SAM" id="Phobius"/>
    </source>
</evidence>
<feature type="transmembrane region" description="Helical" evidence="10">
    <location>
        <begin position="20"/>
        <end position="43"/>
    </location>
</feature>
<dbReference type="Proteomes" id="UP001238163">
    <property type="component" value="Unassembled WGS sequence"/>
</dbReference>
<keyword evidence="5 10" id="KW-0812">Transmembrane</keyword>
<evidence type="ECO:0000256" key="9">
    <source>
        <dbReference type="ARBA" id="ARBA00031636"/>
    </source>
</evidence>
<dbReference type="RefSeq" id="WP_307262025.1">
    <property type="nucleotide sequence ID" value="NZ_JAUSVL010000001.1"/>
</dbReference>
<evidence type="ECO:0000256" key="5">
    <source>
        <dbReference type="ARBA" id="ARBA00022692"/>
    </source>
</evidence>
<dbReference type="PIRSF" id="PIRSF006603">
    <property type="entry name" value="DinF"/>
    <property type="match status" value="1"/>
</dbReference>
<keyword evidence="7" id="KW-0406">Ion transport</keyword>
<evidence type="ECO:0000256" key="1">
    <source>
        <dbReference type="ARBA" id="ARBA00004651"/>
    </source>
</evidence>
<feature type="transmembrane region" description="Helical" evidence="10">
    <location>
        <begin position="432"/>
        <end position="450"/>
    </location>
</feature>
<keyword evidence="12" id="KW-1185">Reference proteome</keyword>
<reference evidence="11" key="1">
    <citation type="submission" date="2023-07" db="EMBL/GenBank/DDBJ databases">
        <title>Genomic Encyclopedia of Type Strains, Phase IV (KMG-IV): sequencing the most valuable type-strain genomes for metagenomic binning, comparative biology and taxonomic classification.</title>
        <authorList>
            <person name="Goeker M."/>
        </authorList>
    </citation>
    <scope>NUCLEOTIDE SEQUENCE</scope>
    <source>
        <strain evidence="11">DSM 24202</strain>
    </source>
</reference>
<dbReference type="EMBL" id="JAUSVL010000001">
    <property type="protein sequence ID" value="MDQ0290472.1"/>
    <property type="molecule type" value="Genomic_DNA"/>
</dbReference>
<dbReference type="InterPro" id="IPR002528">
    <property type="entry name" value="MATE_fam"/>
</dbReference>
<keyword evidence="2" id="KW-0813">Transport</keyword>
<dbReference type="NCBIfam" id="TIGR00797">
    <property type="entry name" value="matE"/>
    <property type="match status" value="1"/>
</dbReference>
<comment type="subcellular location">
    <subcellularLocation>
        <location evidence="1">Cell membrane</location>
        <topology evidence="1">Multi-pass membrane protein</topology>
    </subcellularLocation>
</comment>
<keyword evidence="3" id="KW-0050">Antiport</keyword>
<dbReference type="GO" id="GO:0042910">
    <property type="term" value="F:xenobiotic transmembrane transporter activity"/>
    <property type="evidence" value="ECO:0007669"/>
    <property type="project" value="InterPro"/>
</dbReference>
<dbReference type="CDD" id="cd13133">
    <property type="entry name" value="MATE_like_7"/>
    <property type="match status" value="1"/>
</dbReference>
<dbReference type="InterPro" id="IPR050222">
    <property type="entry name" value="MATE_MdtK"/>
</dbReference>
<dbReference type="Pfam" id="PF01554">
    <property type="entry name" value="MatE"/>
    <property type="match status" value="2"/>
</dbReference>
<feature type="transmembrane region" description="Helical" evidence="10">
    <location>
        <begin position="98"/>
        <end position="121"/>
    </location>
</feature>
<dbReference type="AlphaFoldDB" id="A0AAE4AQI5"/>
<gene>
    <name evidence="11" type="ORF">J3R75_002579</name>
</gene>
<accession>A0AAE4AQI5</accession>
<feature type="transmembrane region" description="Helical" evidence="10">
    <location>
        <begin position="204"/>
        <end position="224"/>
    </location>
</feature>
<proteinExistence type="predicted"/>
<keyword evidence="4" id="KW-1003">Cell membrane</keyword>
<dbReference type="GO" id="GO:0006811">
    <property type="term" value="P:monoatomic ion transport"/>
    <property type="evidence" value="ECO:0007669"/>
    <property type="project" value="UniProtKB-KW"/>
</dbReference>
<feature type="transmembrane region" description="Helical" evidence="10">
    <location>
        <begin position="403"/>
        <end position="426"/>
    </location>
</feature>
<sequence length="470" mass="51077">MKTLREHPFVRRHLDGPGGISALMPIAVPMIISQIFDTVMTFVDRLYLAYVGKEEIAACMSGGITSWLCMTLFVGIIGYSSTIVAHHYGAKRFRECPLVVYQGLLLAVLSYPLVLVVASFVSRTFSAAGHDPDLARLELQYFWYMAFGGILGLLRAALASFFSGIGKTKVIMWANSTALLVNLVANYVLIYGKLGCPAMGLKGAAIGTLMASGTMTVVIFVAFLREIRRAPYSAVLADVHYNWRNLRALLRFGLPNGIENLLGMGSFVAVVSSFNSYGANVAAATTIVFSWDLVSFFPLIGIQVGVCTLVGQCMGAKNPDGAEQAAYSGFKLALSYSGLALIAFCLIPQVLVGVFTPDGVPGLDYSEVRVLAVKMLRLAALYLMFDGVVLVSSGALRGAGDTFWVMVIGTGIHWLNAIVVMIGVRYLQWPPINAWVVFVFAIMLGSMIMFKRFKQGKWKTITMLEQPETA</sequence>
<feature type="transmembrane region" description="Helical" evidence="10">
    <location>
        <begin position="332"/>
        <end position="355"/>
    </location>
</feature>
<evidence type="ECO:0000256" key="6">
    <source>
        <dbReference type="ARBA" id="ARBA00022989"/>
    </source>
</evidence>
<organism evidence="11 12">
    <name type="scientific">Oligosphaera ethanolica</name>
    <dbReference type="NCBI Taxonomy" id="760260"/>
    <lineage>
        <taxon>Bacteria</taxon>
        <taxon>Pseudomonadati</taxon>
        <taxon>Lentisphaerota</taxon>
        <taxon>Oligosphaeria</taxon>
        <taxon>Oligosphaerales</taxon>
        <taxon>Oligosphaeraceae</taxon>
        <taxon>Oligosphaera</taxon>
    </lineage>
</organism>
<dbReference type="GO" id="GO:0005886">
    <property type="term" value="C:plasma membrane"/>
    <property type="evidence" value="ECO:0007669"/>
    <property type="project" value="UniProtKB-SubCell"/>
</dbReference>
<keyword evidence="6 10" id="KW-1133">Transmembrane helix</keyword>